<reference evidence="8 9" key="1">
    <citation type="submission" date="2015-09" db="EMBL/GenBank/DDBJ databases">
        <title>Draft genome of the parasitic nematode Teladorsagia circumcincta isolate WARC Sus (inbred).</title>
        <authorList>
            <person name="Mitreva M."/>
        </authorList>
    </citation>
    <scope>NUCLEOTIDE SEQUENCE [LARGE SCALE GENOMIC DNA]</scope>
    <source>
        <strain evidence="8 9">S</strain>
    </source>
</reference>
<sequence length="635" mass="71120">MPPASFAAGDALDTVGLMSSSVRTGGDLSDDDDADAVMMFDFSKYLAEKAGATKSDFAAPRPDIQPIGWGGFDDSVPDTPFQILGSASNQIDMTSLMADLQSKILPHLPNAWTPAEEKTGVLVDVDSEPVPQKKSTAPALQNIGTTVLEPTKLYLDKMEMLEDRERAQKEEIVDLMQFDEGDDMDCSTAVECCSDDEYNQINHLLLADELRQKTLIDALGYSKEDAIVPDNYEWTPLSYPATYEEKQSLIVTKIQQLREQNRATEIAAGKLTKDQIEAENTFEVGVWEPVVVELNNDENMPPASFAAGDALDTVSNCNLYRLGKRLGIPSLIVASKFDVYDSWLPPCYMPNNDFKAPNSEDAEERDKFIEDVLEGNETAQKLPKPVTGWDQADLNNDVRQLENGVETINFAKPSANAAALDELPPLPYNMLTQQYISDKSIADAVEALIGAHLLTLGPRPTLKVMKWLGLKVLTDDVVGVDPLLKFVNTPECPNMAERLLQDMWQQFNFSLLEDRIGYRFNNKAYLLQAFTHASYFKNRITGCYQRLEFLGDAVLDYMITRYLFEDERQYSPGVLTDLRSALVNNTIFASLAVKYDFHKHFIAMCPGLHHMIEKFVKLCSERNFFDANFNSEVEF</sequence>
<dbReference type="Gene3D" id="1.10.1520.10">
    <property type="entry name" value="Ribonuclease III domain"/>
    <property type="match status" value="2"/>
</dbReference>
<proteinExistence type="predicted"/>
<protein>
    <submittedName>
        <fullName evidence="8">RNase3 domain protein</fullName>
    </submittedName>
</protein>
<dbReference type="Proteomes" id="UP000230423">
    <property type="component" value="Unassembled WGS sequence"/>
</dbReference>
<name>A0A2G9URQ2_TELCI</name>
<keyword evidence="6" id="KW-0694">RNA-binding</keyword>
<evidence type="ECO:0000313" key="9">
    <source>
        <dbReference type="Proteomes" id="UP000230423"/>
    </source>
</evidence>
<gene>
    <name evidence="8" type="ORF">TELCIR_05110</name>
</gene>
<dbReference type="OrthoDB" id="2392202at2759"/>
<dbReference type="SMART" id="SM00535">
    <property type="entry name" value="RIBOc"/>
    <property type="match status" value="1"/>
</dbReference>
<dbReference type="GO" id="GO:0005737">
    <property type="term" value="C:cytoplasm"/>
    <property type="evidence" value="ECO:0007669"/>
    <property type="project" value="TreeGrafter"/>
</dbReference>
<dbReference type="InterPro" id="IPR000999">
    <property type="entry name" value="RNase_III_dom"/>
</dbReference>
<keyword evidence="5" id="KW-0460">Magnesium</keyword>
<dbReference type="PANTHER" id="PTHR14950:SF37">
    <property type="entry name" value="ENDORIBONUCLEASE DICER"/>
    <property type="match status" value="1"/>
</dbReference>
<evidence type="ECO:0000259" key="7">
    <source>
        <dbReference type="PROSITE" id="PS50142"/>
    </source>
</evidence>
<dbReference type="GO" id="GO:0003723">
    <property type="term" value="F:RNA binding"/>
    <property type="evidence" value="ECO:0007669"/>
    <property type="project" value="UniProtKB-KW"/>
</dbReference>
<dbReference type="PROSITE" id="PS50142">
    <property type="entry name" value="RNASE_3_2"/>
    <property type="match status" value="1"/>
</dbReference>
<keyword evidence="9" id="KW-1185">Reference proteome</keyword>
<dbReference type="PANTHER" id="PTHR14950">
    <property type="entry name" value="DICER-RELATED"/>
    <property type="match status" value="1"/>
</dbReference>
<evidence type="ECO:0000256" key="2">
    <source>
        <dbReference type="ARBA" id="ARBA00001946"/>
    </source>
</evidence>
<dbReference type="GO" id="GO:0004530">
    <property type="term" value="F:deoxyribonuclease I activity"/>
    <property type="evidence" value="ECO:0007669"/>
    <property type="project" value="TreeGrafter"/>
</dbReference>
<dbReference type="GO" id="GO:0030422">
    <property type="term" value="P:siRNA processing"/>
    <property type="evidence" value="ECO:0007669"/>
    <property type="project" value="TreeGrafter"/>
</dbReference>
<feature type="domain" description="RNase III" evidence="7">
    <location>
        <begin position="509"/>
        <end position="601"/>
    </location>
</feature>
<evidence type="ECO:0000256" key="3">
    <source>
        <dbReference type="ARBA" id="ARBA00022723"/>
    </source>
</evidence>
<dbReference type="GO" id="GO:0070578">
    <property type="term" value="C:RISC-loading complex"/>
    <property type="evidence" value="ECO:0007669"/>
    <property type="project" value="TreeGrafter"/>
</dbReference>
<evidence type="ECO:0000256" key="6">
    <source>
        <dbReference type="ARBA" id="ARBA00022884"/>
    </source>
</evidence>
<accession>A0A2G9URQ2</accession>
<dbReference type="AlphaFoldDB" id="A0A2G9URQ2"/>
<dbReference type="SUPFAM" id="SSF69065">
    <property type="entry name" value="RNase III domain-like"/>
    <property type="match status" value="2"/>
</dbReference>
<dbReference type="Pfam" id="PF00636">
    <property type="entry name" value="Ribonuclease_3"/>
    <property type="match status" value="1"/>
</dbReference>
<evidence type="ECO:0000256" key="5">
    <source>
        <dbReference type="ARBA" id="ARBA00022842"/>
    </source>
</evidence>
<dbReference type="FunFam" id="1.10.1520.10:FF:000004">
    <property type="entry name" value="Endoribonuclease dicer-like 1"/>
    <property type="match status" value="1"/>
</dbReference>
<keyword evidence="3" id="KW-0479">Metal-binding</keyword>
<evidence type="ECO:0000256" key="4">
    <source>
        <dbReference type="ARBA" id="ARBA00022801"/>
    </source>
</evidence>
<dbReference type="GO" id="GO:0046872">
    <property type="term" value="F:metal ion binding"/>
    <property type="evidence" value="ECO:0007669"/>
    <property type="project" value="UniProtKB-KW"/>
</dbReference>
<evidence type="ECO:0000256" key="1">
    <source>
        <dbReference type="ARBA" id="ARBA00001936"/>
    </source>
</evidence>
<dbReference type="PROSITE" id="PS00517">
    <property type="entry name" value="RNASE_3_1"/>
    <property type="match status" value="1"/>
</dbReference>
<organism evidence="8 9">
    <name type="scientific">Teladorsagia circumcincta</name>
    <name type="common">Brown stomach worm</name>
    <name type="synonym">Ostertagia circumcincta</name>
    <dbReference type="NCBI Taxonomy" id="45464"/>
    <lineage>
        <taxon>Eukaryota</taxon>
        <taxon>Metazoa</taxon>
        <taxon>Ecdysozoa</taxon>
        <taxon>Nematoda</taxon>
        <taxon>Chromadorea</taxon>
        <taxon>Rhabditida</taxon>
        <taxon>Rhabditina</taxon>
        <taxon>Rhabditomorpha</taxon>
        <taxon>Strongyloidea</taxon>
        <taxon>Trichostrongylidae</taxon>
        <taxon>Teladorsagia</taxon>
    </lineage>
</organism>
<dbReference type="CDD" id="cd00593">
    <property type="entry name" value="RIBOc"/>
    <property type="match status" value="1"/>
</dbReference>
<keyword evidence="4" id="KW-0378">Hydrolase</keyword>
<comment type="cofactor">
    <cofactor evidence="1">
        <name>Mn(2+)</name>
        <dbReference type="ChEBI" id="CHEBI:29035"/>
    </cofactor>
</comment>
<dbReference type="InterPro" id="IPR036389">
    <property type="entry name" value="RNase_III_sf"/>
</dbReference>
<dbReference type="GO" id="GO:0031054">
    <property type="term" value="P:pre-miRNA processing"/>
    <property type="evidence" value="ECO:0007669"/>
    <property type="project" value="TreeGrafter"/>
</dbReference>
<dbReference type="GO" id="GO:0004525">
    <property type="term" value="F:ribonuclease III activity"/>
    <property type="evidence" value="ECO:0007669"/>
    <property type="project" value="InterPro"/>
</dbReference>
<evidence type="ECO:0000313" key="8">
    <source>
        <dbReference type="EMBL" id="PIO72941.1"/>
    </source>
</evidence>
<dbReference type="GO" id="GO:0005634">
    <property type="term" value="C:nucleus"/>
    <property type="evidence" value="ECO:0007669"/>
    <property type="project" value="TreeGrafter"/>
</dbReference>
<dbReference type="EMBL" id="KZ345558">
    <property type="protein sequence ID" value="PIO72941.1"/>
    <property type="molecule type" value="Genomic_DNA"/>
</dbReference>
<dbReference type="GO" id="GO:0006309">
    <property type="term" value="P:apoptotic DNA fragmentation"/>
    <property type="evidence" value="ECO:0007669"/>
    <property type="project" value="TreeGrafter"/>
</dbReference>
<comment type="cofactor">
    <cofactor evidence="2">
        <name>Mg(2+)</name>
        <dbReference type="ChEBI" id="CHEBI:18420"/>
    </cofactor>
</comment>